<accession>A0A6F9DN79</accession>
<comment type="catalytic activity">
    <reaction evidence="11">
        <text>L-seryl-[protein] + ATP = O-phospho-L-seryl-[protein] + ADP + H(+)</text>
        <dbReference type="Rhea" id="RHEA:17989"/>
        <dbReference type="Rhea" id="RHEA-COMP:9863"/>
        <dbReference type="Rhea" id="RHEA-COMP:11604"/>
        <dbReference type="ChEBI" id="CHEBI:15378"/>
        <dbReference type="ChEBI" id="CHEBI:29999"/>
        <dbReference type="ChEBI" id="CHEBI:30616"/>
        <dbReference type="ChEBI" id="CHEBI:83421"/>
        <dbReference type="ChEBI" id="CHEBI:456216"/>
        <dbReference type="EC" id="2.7.11.1"/>
    </reaction>
</comment>
<dbReference type="PROSITE" id="PS50011">
    <property type="entry name" value="PROTEIN_KINASE_DOM"/>
    <property type="match status" value="1"/>
</dbReference>
<evidence type="ECO:0000256" key="3">
    <source>
        <dbReference type="ARBA" id="ARBA00012513"/>
    </source>
</evidence>
<evidence type="ECO:0000256" key="9">
    <source>
        <dbReference type="ARBA" id="ARBA00022842"/>
    </source>
</evidence>
<reference evidence="15" key="1">
    <citation type="submission" date="2020-04" db="EMBL/GenBank/DDBJ databases">
        <authorList>
            <person name="Neveu A P."/>
        </authorList>
    </citation>
    <scope>NUCLEOTIDE SEQUENCE</scope>
    <source>
        <tissue evidence="15">Whole embryo</tissue>
    </source>
</reference>
<feature type="binding site" evidence="12">
    <location>
        <position position="657"/>
    </location>
    <ligand>
        <name>ATP</name>
        <dbReference type="ChEBI" id="CHEBI:30616"/>
    </ligand>
</feature>
<feature type="domain" description="Protein kinase" evidence="14">
    <location>
        <begin position="628"/>
        <end position="882"/>
    </location>
</feature>
<dbReference type="InterPro" id="IPR000719">
    <property type="entry name" value="Prot_kinase_dom"/>
</dbReference>
<dbReference type="GO" id="GO:0005524">
    <property type="term" value="F:ATP binding"/>
    <property type="evidence" value="ECO:0007669"/>
    <property type="project" value="UniProtKB-UniRule"/>
</dbReference>
<dbReference type="InterPro" id="IPR008271">
    <property type="entry name" value="Ser/Thr_kinase_AS"/>
</dbReference>
<dbReference type="GO" id="GO:0004674">
    <property type="term" value="F:protein serine/threonine kinase activity"/>
    <property type="evidence" value="ECO:0007669"/>
    <property type="project" value="UniProtKB-KW"/>
</dbReference>
<dbReference type="SMART" id="SM00220">
    <property type="entry name" value="S_TKc"/>
    <property type="match status" value="1"/>
</dbReference>
<evidence type="ECO:0000256" key="12">
    <source>
        <dbReference type="PROSITE-ProRule" id="PRU10141"/>
    </source>
</evidence>
<keyword evidence="8 12" id="KW-0067">ATP-binding</keyword>
<evidence type="ECO:0000256" key="4">
    <source>
        <dbReference type="ARBA" id="ARBA00022527"/>
    </source>
</evidence>
<dbReference type="GO" id="GO:0005737">
    <property type="term" value="C:cytoplasm"/>
    <property type="evidence" value="ECO:0007669"/>
    <property type="project" value="TreeGrafter"/>
</dbReference>
<keyword evidence="4" id="KW-0723">Serine/threonine-protein kinase</keyword>
<dbReference type="SUPFAM" id="SSF56112">
    <property type="entry name" value="Protein kinase-like (PK-like)"/>
    <property type="match status" value="1"/>
</dbReference>
<evidence type="ECO:0000256" key="10">
    <source>
        <dbReference type="ARBA" id="ARBA00047899"/>
    </source>
</evidence>
<comment type="similarity">
    <text evidence="2">Belongs to the protein kinase superfamily. CAMK Ser/Thr protein kinase family. PIM subfamily.</text>
</comment>
<feature type="compositionally biased region" description="Polar residues" evidence="13">
    <location>
        <begin position="317"/>
        <end position="326"/>
    </location>
</feature>
<dbReference type="AlphaFoldDB" id="A0A6F9DN79"/>
<keyword evidence="7 15" id="KW-0418">Kinase</keyword>
<evidence type="ECO:0000256" key="13">
    <source>
        <dbReference type="SAM" id="MobiDB-lite"/>
    </source>
</evidence>
<evidence type="ECO:0000313" key="15">
    <source>
        <dbReference type="EMBL" id="CAB3264884.1"/>
    </source>
</evidence>
<comment type="cofactor">
    <cofactor evidence="1">
        <name>Mg(2+)</name>
        <dbReference type="ChEBI" id="CHEBI:18420"/>
    </cofactor>
</comment>
<keyword evidence="5" id="KW-0808">Transferase</keyword>
<keyword evidence="9" id="KW-0460">Magnesium</keyword>
<evidence type="ECO:0000256" key="11">
    <source>
        <dbReference type="ARBA" id="ARBA00048679"/>
    </source>
</evidence>
<dbReference type="PANTHER" id="PTHR22984:SF29">
    <property type="entry name" value="SERINE_THREONINE-PROTEIN KINASE PIM-1"/>
    <property type="match status" value="1"/>
</dbReference>
<gene>
    <name evidence="15" type="primary">Pim3-001</name>
</gene>
<feature type="region of interest" description="Disordered" evidence="13">
    <location>
        <begin position="499"/>
        <end position="567"/>
    </location>
</feature>
<dbReference type="Gene3D" id="1.10.510.10">
    <property type="entry name" value="Transferase(Phosphotransferase) domain 1"/>
    <property type="match status" value="1"/>
</dbReference>
<dbReference type="InterPro" id="IPR011009">
    <property type="entry name" value="Kinase-like_dom_sf"/>
</dbReference>
<feature type="compositionally biased region" description="Basic residues" evidence="13">
    <location>
        <begin position="532"/>
        <end position="545"/>
    </location>
</feature>
<dbReference type="Gene3D" id="3.30.200.20">
    <property type="entry name" value="Phosphorylase Kinase, domain 1"/>
    <property type="match status" value="1"/>
</dbReference>
<evidence type="ECO:0000256" key="2">
    <source>
        <dbReference type="ARBA" id="ARBA00005505"/>
    </source>
</evidence>
<evidence type="ECO:0000259" key="14">
    <source>
        <dbReference type="PROSITE" id="PS50011"/>
    </source>
</evidence>
<evidence type="ECO:0000256" key="5">
    <source>
        <dbReference type="ARBA" id="ARBA00022679"/>
    </source>
</evidence>
<name>A0A6F9DN79_9ASCI</name>
<evidence type="ECO:0000256" key="1">
    <source>
        <dbReference type="ARBA" id="ARBA00001946"/>
    </source>
</evidence>
<dbReference type="PANTHER" id="PTHR22984">
    <property type="entry name" value="SERINE/THREONINE-PROTEIN KINASE PIM"/>
    <property type="match status" value="1"/>
</dbReference>
<protein>
    <recommendedName>
        <fullName evidence="3">non-specific serine/threonine protein kinase</fullName>
        <ecNumber evidence="3">2.7.11.1</ecNumber>
    </recommendedName>
</protein>
<sequence>MSTDNFPLGPKVGSPFCSFATTSGCTTADVCELVTKQVHNAFNCLRVPEQGAPTFWFAPSSLPGSSPMPINTLSPRTHGITEQDDIYCQSTAFESRNANFNRLSSPEEQQRLMIANQVLYTQAISKPAHEINPDLAPSAVFTNQACGMPMQPPTMPLLTNQLAPSSEQAIRRQAYYRQRHHPNANQASTPGCTIDELKNKNRFSATACGDCTVVRDSKMSLSSAPPSPTAGTVGGSLGSMANRSSYNHLVHGGAPMTQGFMPSSSAYCTQPAASYSSTKKVSDMSTSSTLSSYSSSSLSSSSSVTGVSPRKRRADESNANSQTARSYNGCRVPNTSSTSEVTAGVNGVRLYDNSRVSPTCQIAQEWASEQHQHKRSKNDNADDDDVVFVSMEPAPKLPQQRLCENVSGKTAMALNPFASVPSHPVKSARRTKKGSSKRSTRPPSARVVSSSPVPGMVPSSSTLQQQKVTSGQAVFVAPGALTTSSAASNERYFLRSTAKRNGVDENNNTNNERQVLLQPEHGRKTQQGAHNVRYHTRSQQRRQKKTPAPVQQQQQQQHYEPAEQQITPQQVTVVSESQQNATEVKHLTVPPTSCVASTSAPTSVIRSAPAALNVDAQQRSSSAFKKIYDIRGIIGAGGGGTVYAGTRKSDNVQVAIKQVPKAKVKRWGKLDGRVVPIEFELLHRAATSGNKGVIGMLDWYERRNSYILVMERPQPVIDLFDYLNQHGALPENVARNIFRQIVEAVIHCHANGVVHRDIKDENVLLNLHTSEAKLIDFGCGTLMKEAPYTEFAGTPEFYPPEWFIERRYSGRRVDAWSLGVLLYTMVEAEVPFQKEKDIIACELRHKRAHAISDACRHLIGSMLCKDQYKRLTLENVLQHPWLTNGAMPPVSTPTSGIMNTREMYVSQPMPTYIPASPASPPAPEKHTMAIDPFQGPRYACQESPSFAQRVLTNHVVGPGSPVACTMQVNECIVRS</sequence>
<comment type="catalytic activity">
    <reaction evidence="10">
        <text>L-threonyl-[protein] + ATP = O-phospho-L-threonyl-[protein] + ADP + H(+)</text>
        <dbReference type="Rhea" id="RHEA:46608"/>
        <dbReference type="Rhea" id="RHEA-COMP:11060"/>
        <dbReference type="Rhea" id="RHEA-COMP:11605"/>
        <dbReference type="ChEBI" id="CHEBI:15378"/>
        <dbReference type="ChEBI" id="CHEBI:30013"/>
        <dbReference type="ChEBI" id="CHEBI:30616"/>
        <dbReference type="ChEBI" id="CHEBI:61977"/>
        <dbReference type="ChEBI" id="CHEBI:456216"/>
        <dbReference type="EC" id="2.7.11.1"/>
    </reaction>
</comment>
<feature type="region of interest" description="Disordered" evidence="13">
    <location>
        <begin position="415"/>
        <end position="465"/>
    </location>
</feature>
<evidence type="ECO:0000256" key="6">
    <source>
        <dbReference type="ARBA" id="ARBA00022741"/>
    </source>
</evidence>
<feature type="compositionally biased region" description="Low complexity" evidence="13">
    <location>
        <begin position="441"/>
        <end position="461"/>
    </location>
</feature>
<feature type="compositionally biased region" description="Low complexity" evidence="13">
    <location>
        <begin position="285"/>
        <end position="303"/>
    </location>
</feature>
<dbReference type="Pfam" id="PF00069">
    <property type="entry name" value="Pkinase"/>
    <property type="match status" value="1"/>
</dbReference>
<dbReference type="EC" id="2.7.11.1" evidence="3"/>
<proteinExistence type="evidence at transcript level"/>
<dbReference type="InterPro" id="IPR017441">
    <property type="entry name" value="Protein_kinase_ATP_BS"/>
</dbReference>
<keyword evidence="6 12" id="KW-0547">Nucleotide-binding</keyword>
<dbReference type="InterPro" id="IPR051138">
    <property type="entry name" value="PIM_Ser/Thr_kinase"/>
</dbReference>
<organism evidence="15">
    <name type="scientific">Phallusia mammillata</name>
    <dbReference type="NCBI Taxonomy" id="59560"/>
    <lineage>
        <taxon>Eukaryota</taxon>
        <taxon>Metazoa</taxon>
        <taxon>Chordata</taxon>
        <taxon>Tunicata</taxon>
        <taxon>Ascidiacea</taxon>
        <taxon>Phlebobranchia</taxon>
        <taxon>Ascidiidae</taxon>
        <taxon>Phallusia</taxon>
    </lineage>
</organism>
<feature type="region of interest" description="Disordered" evidence="13">
    <location>
        <begin position="278"/>
        <end position="340"/>
    </location>
</feature>
<evidence type="ECO:0000256" key="8">
    <source>
        <dbReference type="ARBA" id="ARBA00022840"/>
    </source>
</evidence>
<feature type="compositionally biased region" description="Basic residues" evidence="13">
    <location>
        <begin position="426"/>
        <end position="440"/>
    </location>
</feature>
<dbReference type="EMBL" id="LR789022">
    <property type="protein sequence ID" value="CAB3264884.1"/>
    <property type="molecule type" value="mRNA"/>
</dbReference>
<evidence type="ECO:0000256" key="7">
    <source>
        <dbReference type="ARBA" id="ARBA00022777"/>
    </source>
</evidence>
<dbReference type="PROSITE" id="PS00107">
    <property type="entry name" value="PROTEIN_KINASE_ATP"/>
    <property type="match status" value="1"/>
</dbReference>
<dbReference type="PROSITE" id="PS00108">
    <property type="entry name" value="PROTEIN_KINASE_ST"/>
    <property type="match status" value="1"/>
</dbReference>